<keyword evidence="7" id="KW-1185">Reference proteome</keyword>
<evidence type="ECO:0000256" key="2">
    <source>
        <dbReference type="ARBA" id="ARBA00022679"/>
    </source>
</evidence>
<evidence type="ECO:0000256" key="1">
    <source>
        <dbReference type="ARBA" id="ARBA00009670"/>
    </source>
</evidence>
<comment type="caution">
    <text evidence="6">The sequence shown here is derived from an EMBL/GenBank/DDBJ whole genome shotgun (WGS) entry which is preliminary data.</text>
</comment>
<organism evidence="6 7">
    <name type="scientific">Paracoccus spongiarum</name>
    <dbReference type="NCBI Taxonomy" id="3064387"/>
    <lineage>
        <taxon>Bacteria</taxon>
        <taxon>Pseudomonadati</taxon>
        <taxon>Pseudomonadota</taxon>
        <taxon>Alphaproteobacteria</taxon>
        <taxon>Rhodobacterales</taxon>
        <taxon>Paracoccaceae</taxon>
        <taxon>Paracoccus</taxon>
    </lineage>
</organism>
<dbReference type="RefSeq" id="WP_305964014.1">
    <property type="nucleotide sequence ID" value="NZ_JAVAMQ010000013.1"/>
</dbReference>
<dbReference type="GO" id="GO:0016301">
    <property type="term" value="F:kinase activity"/>
    <property type="evidence" value="ECO:0007669"/>
    <property type="project" value="UniProtKB-KW"/>
</dbReference>
<dbReference type="InterPro" id="IPR011009">
    <property type="entry name" value="Kinase-like_dom_sf"/>
</dbReference>
<dbReference type="PANTHER" id="PTHR43851">
    <property type="match status" value="1"/>
</dbReference>
<dbReference type="Proteomes" id="UP001224997">
    <property type="component" value="Unassembled WGS sequence"/>
</dbReference>
<dbReference type="InterPro" id="IPR034646">
    <property type="entry name" value="ADCK3_dom"/>
</dbReference>
<dbReference type="Pfam" id="PF03109">
    <property type="entry name" value="ABC1"/>
    <property type="match status" value="1"/>
</dbReference>
<dbReference type="InterPro" id="IPR051409">
    <property type="entry name" value="Atypical_kinase_ADCK"/>
</dbReference>
<keyword evidence="4" id="KW-0067">ATP-binding</keyword>
<evidence type="ECO:0000313" key="7">
    <source>
        <dbReference type="Proteomes" id="UP001224997"/>
    </source>
</evidence>
<evidence type="ECO:0000259" key="5">
    <source>
        <dbReference type="Pfam" id="PF03109"/>
    </source>
</evidence>
<protein>
    <submittedName>
        <fullName evidence="6">AarF/ABC1/UbiB kinase family protein</fullName>
        <ecNumber evidence="6">2.7.-.-</ecNumber>
    </submittedName>
</protein>
<keyword evidence="3" id="KW-0547">Nucleotide-binding</keyword>
<name>A0ABT9JEB6_9RHOB</name>
<accession>A0ABT9JEB6</accession>
<dbReference type="EMBL" id="JAVAMQ010000013">
    <property type="protein sequence ID" value="MDP5308166.1"/>
    <property type="molecule type" value="Genomic_DNA"/>
</dbReference>
<dbReference type="EC" id="2.7.-.-" evidence="6"/>
<sequence>MTEDERDAHPVPVGRIARIARLGGMAAGIAGRAAIGGAGMLAQGRRPSARDLLLTPANAARLTRQLSQMRGAAMKLGQLMSMEAGDLLPPDLAQVMARLRDQASHMPPGQLKQVLAAAYGADFVHRFRRFQTRPVAAASIGQVHRATALDGRDLAIKLQYPGIAASIDSDLANVAALIRMSGLLPRGFDLAPLIDEARGQLRAEADYAQEARAMSRFADLLAGDDGFAVPRPAADLCAPGVLAMDFMAGEPVETLAGAPQALRDRLAERLIALTLREIFAFGLLQSDPNFANFRWNGANGRIVLLDFGAVREVPGALVGRLRALLGAGLAEGQGLGGGPDLAEAAGAAGYLDPAMSAADRDRLLDMMRLAFAPFRTAEPFDFAASNLPAQLRDMTLVHARDRDGVHLPPIDLIFVQRKVAGLFLLGARLRARVALAPLVAPHAA</sequence>
<keyword evidence="6" id="KW-0418">Kinase</keyword>
<dbReference type="SUPFAM" id="SSF56112">
    <property type="entry name" value="Protein kinase-like (PK-like)"/>
    <property type="match status" value="1"/>
</dbReference>
<comment type="similarity">
    <text evidence="1">Belongs to the protein kinase superfamily. ADCK protein kinase family.</text>
</comment>
<evidence type="ECO:0000256" key="3">
    <source>
        <dbReference type="ARBA" id="ARBA00022741"/>
    </source>
</evidence>
<dbReference type="InterPro" id="IPR004147">
    <property type="entry name" value="ABC1_dom"/>
</dbReference>
<reference evidence="6 7" key="1">
    <citation type="submission" date="2023-08" db="EMBL/GenBank/DDBJ databases">
        <authorList>
            <person name="Park J.-S."/>
        </authorList>
    </citation>
    <scope>NUCLEOTIDE SEQUENCE [LARGE SCALE GENOMIC DNA]</scope>
    <source>
        <strain evidence="6 7">2205BS29-5</strain>
    </source>
</reference>
<keyword evidence="2 6" id="KW-0808">Transferase</keyword>
<feature type="domain" description="ABC1 atypical kinase-like" evidence="5">
    <location>
        <begin position="98"/>
        <end position="324"/>
    </location>
</feature>
<evidence type="ECO:0000256" key="4">
    <source>
        <dbReference type="ARBA" id="ARBA00022840"/>
    </source>
</evidence>
<dbReference type="PANTHER" id="PTHR43851:SF3">
    <property type="entry name" value="COENZYME Q8"/>
    <property type="match status" value="1"/>
</dbReference>
<gene>
    <name evidence="6" type="ORF">Q5Y72_13830</name>
</gene>
<proteinExistence type="inferred from homology"/>
<evidence type="ECO:0000313" key="6">
    <source>
        <dbReference type="EMBL" id="MDP5308166.1"/>
    </source>
</evidence>
<dbReference type="CDD" id="cd13970">
    <property type="entry name" value="ABC1_ADCK3"/>
    <property type="match status" value="1"/>
</dbReference>